<evidence type="ECO:0000313" key="9">
    <source>
        <dbReference type="Ensembl" id="ENSEBUP00000018273.1"/>
    </source>
</evidence>
<dbReference type="GeneTree" id="ENSGT00390000018821"/>
<keyword evidence="5" id="KW-0496">Mitochondrion</keyword>
<dbReference type="Pfam" id="PF10244">
    <property type="entry name" value="MRP-L51"/>
    <property type="match status" value="1"/>
</dbReference>
<name>A0A8C4QRA1_EPTBU</name>
<sequence>MLPGALRTLVRPPVVFDSFQRGFFKGACLWRNPLSKTQPPDRWNEKRAMFGLYDNIGILGDFKTHPKQLIRGPSWLKGWKGNELQRCVRKLKWVGNRMFVEDKHQLEKRIKYLFKIVNYRSKQR</sequence>
<evidence type="ECO:0000256" key="6">
    <source>
        <dbReference type="ARBA" id="ARBA00023274"/>
    </source>
</evidence>
<evidence type="ECO:0000313" key="10">
    <source>
        <dbReference type="Proteomes" id="UP000694388"/>
    </source>
</evidence>
<evidence type="ECO:0000256" key="8">
    <source>
        <dbReference type="ARBA" id="ARBA00035419"/>
    </source>
</evidence>
<evidence type="ECO:0000256" key="4">
    <source>
        <dbReference type="ARBA" id="ARBA00022980"/>
    </source>
</evidence>
<dbReference type="GO" id="GO:0005762">
    <property type="term" value="C:mitochondrial large ribosomal subunit"/>
    <property type="evidence" value="ECO:0007669"/>
    <property type="project" value="TreeGrafter"/>
</dbReference>
<keyword evidence="6" id="KW-0687">Ribonucleoprotein</keyword>
<keyword evidence="3" id="KW-0809">Transit peptide</keyword>
<dbReference type="InterPro" id="IPR019373">
    <property type="entry name" value="Ribosomal_mL51"/>
</dbReference>
<evidence type="ECO:0000256" key="7">
    <source>
        <dbReference type="ARBA" id="ARBA00035182"/>
    </source>
</evidence>
<proteinExistence type="inferred from homology"/>
<comment type="similarity">
    <text evidence="2">Belongs to the mitochondrion-specific ribosomal protein mL51 family.</text>
</comment>
<comment type="subcellular location">
    <subcellularLocation>
        <location evidence="1">Mitochondrion</location>
    </subcellularLocation>
</comment>
<evidence type="ECO:0000256" key="3">
    <source>
        <dbReference type="ARBA" id="ARBA00022946"/>
    </source>
</evidence>
<dbReference type="GO" id="GO:0003735">
    <property type="term" value="F:structural constituent of ribosome"/>
    <property type="evidence" value="ECO:0007669"/>
    <property type="project" value="InterPro"/>
</dbReference>
<keyword evidence="10" id="KW-1185">Reference proteome</keyword>
<dbReference type="Ensembl" id="ENSEBUT00000018828.1">
    <property type="protein sequence ID" value="ENSEBUP00000018252.1"/>
    <property type="gene ID" value="ENSEBUG00000011397.1"/>
</dbReference>
<accession>A0A8C4QRA1</accession>
<dbReference type="PANTHER" id="PTHR13409">
    <property type="entry name" value="MITOCHONDRIAL 39S RIBOSOMAL PROTEIN L51"/>
    <property type="match status" value="1"/>
</dbReference>
<dbReference type="AlphaFoldDB" id="A0A8C4QRA1"/>
<dbReference type="PANTHER" id="PTHR13409:SF0">
    <property type="entry name" value="LARGE RIBOSOMAL SUBUNIT PROTEIN ML51"/>
    <property type="match status" value="1"/>
</dbReference>
<evidence type="ECO:0000256" key="5">
    <source>
        <dbReference type="ARBA" id="ARBA00023128"/>
    </source>
</evidence>
<organism evidence="9 10">
    <name type="scientific">Eptatretus burgeri</name>
    <name type="common">Inshore hagfish</name>
    <dbReference type="NCBI Taxonomy" id="7764"/>
    <lineage>
        <taxon>Eukaryota</taxon>
        <taxon>Metazoa</taxon>
        <taxon>Chordata</taxon>
        <taxon>Craniata</taxon>
        <taxon>Vertebrata</taxon>
        <taxon>Cyclostomata</taxon>
        <taxon>Myxini</taxon>
        <taxon>Myxiniformes</taxon>
        <taxon>Myxinidae</taxon>
        <taxon>Eptatretinae</taxon>
        <taxon>Eptatretus</taxon>
    </lineage>
</organism>
<protein>
    <recommendedName>
        <fullName evidence="7">Large ribosomal subunit protein mL51</fullName>
    </recommendedName>
    <alternativeName>
        <fullName evidence="8">39S ribosomal protein L51, mitochondrial</fullName>
    </alternativeName>
</protein>
<evidence type="ECO:0000256" key="1">
    <source>
        <dbReference type="ARBA" id="ARBA00004173"/>
    </source>
</evidence>
<dbReference type="Proteomes" id="UP000694388">
    <property type="component" value="Unplaced"/>
</dbReference>
<dbReference type="Ensembl" id="ENSEBUT00000018849.1">
    <property type="protein sequence ID" value="ENSEBUP00000018273.1"/>
    <property type="gene ID" value="ENSEBUG00000011397.1"/>
</dbReference>
<reference evidence="9" key="1">
    <citation type="submission" date="2025-05" db="UniProtKB">
        <authorList>
            <consortium name="Ensembl"/>
        </authorList>
    </citation>
    <scope>IDENTIFICATION</scope>
</reference>
<dbReference type="OMA" id="KVWARTP"/>
<keyword evidence="4" id="KW-0689">Ribosomal protein</keyword>
<dbReference type="GO" id="GO:0006412">
    <property type="term" value="P:translation"/>
    <property type="evidence" value="ECO:0007669"/>
    <property type="project" value="TreeGrafter"/>
</dbReference>
<evidence type="ECO:0000256" key="2">
    <source>
        <dbReference type="ARBA" id="ARBA00010972"/>
    </source>
</evidence>